<gene>
    <name evidence="2" type="ORF">O0235_06435</name>
</gene>
<evidence type="ECO:0000313" key="2">
    <source>
        <dbReference type="EMBL" id="WBL37200.1"/>
    </source>
</evidence>
<reference evidence="2 3" key="1">
    <citation type="journal article" date="2023" name="ISME J.">
        <title>Thermophilic Dehalococcoidia with unusual traits shed light on an unexpected past.</title>
        <authorList>
            <person name="Palmer M."/>
            <person name="Covington J.K."/>
            <person name="Zhou E.M."/>
            <person name="Thomas S.C."/>
            <person name="Habib N."/>
            <person name="Seymour C.O."/>
            <person name="Lai D."/>
            <person name="Johnston J."/>
            <person name="Hashimi A."/>
            <person name="Jiao J.Y."/>
            <person name="Muok A.R."/>
            <person name="Liu L."/>
            <person name="Xian W.D."/>
            <person name="Zhi X.Y."/>
            <person name="Li M.M."/>
            <person name="Silva L.P."/>
            <person name="Bowen B.P."/>
            <person name="Louie K."/>
            <person name="Briegel A."/>
            <person name="Pett-Ridge J."/>
            <person name="Weber P.K."/>
            <person name="Tocheva E.I."/>
            <person name="Woyke T."/>
            <person name="Northen T.R."/>
            <person name="Mayali X."/>
            <person name="Li W.J."/>
            <person name="Hedlund B.P."/>
        </authorList>
    </citation>
    <scope>NUCLEOTIDE SEQUENCE [LARGE SCALE GENOMIC DNA]</scope>
    <source>
        <strain evidence="2 3">YIM 72310</strain>
    </source>
</reference>
<dbReference type="Proteomes" id="UP001212803">
    <property type="component" value="Chromosome"/>
</dbReference>
<sequence length="122" mass="13240">MAGSGEGTEAGGWRLEVEGWRLKVGGCFPSPFPSSDLRTPNSQLPSPISHLPSPASRFPLSGSRFPWTSVGRMAPREDGAPRLRLEVDGSPHGRTLSPTSQLLTPRRGRCARAIPPQWKSLR</sequence>
<keyword evidence="3" id="KW-1185">Reference proteome</keyword>
<feature type="region of interest" description="Disordered" evidence="1">
    <location>
        <begin position="34"/>
        <end position="57"/>
    </location>
</feature>
<organism evidence="2 3">
    <name type="scientific">Tepidiforma flava</name>
    <dbReference type="NCBI Taxonomy" id="3004094"/>
    <lineage>
        <taxon>Bacteria</taxon>
        <taxon>Bacillati</taxon>
        <taxon>Chloroflexota</taxon>
        <taxon>Tepidiformia</taxon>
        <taxon>Tepidiformales</taxon>
        <taxon>Tepidiformaceae</taxon>
        <taxon>Tepidiforma</taxon>
    </lineage>
</organism>
<protein>
    <submittedName>
        <fullName evidence="2">Uncharacterized protein</fullName>
    </submittedName>
</protein>
<feature type="compositionally biased region" description="Polar residues" evidence="1">
    <location>
        <begin position="36"/>
        <end position="46"/>
    </location>
</feature>
<name>A0ABY7M9V1_9CHLR</name>
<evidence type="ECO:0000256" key="1">
    <source>
        <dbReference type="SAM" id="MobiDB-lite"/>
    </source>
</evidence>
<accession>A0ABY7M9V1</accession>
<proteinExistence type="predicted"/>
<evidence type="ECO:0000313" key="3">
    <source>
        <dbReference type="Proteomes" id="UP001212803"/>
    </source>
</evidence>
<dbReference type="RefSeq" id="WP_270057713.1">
    <property type="nucleotide sequence ID" value="NZ_CP115149.1"/>
</dbReference>
<dbReference type="EMBL" id="CP115149">
    <property type="protein sequence ID" value="WBL37200.1"/>
    <property type="molecule type" value="Genomic_DNA"/>
</dbReference>